<reference evidence="3 4" key="1">
    <citation type="submission" date="2019-03" db="EMBL/GenBank/DDBJ databases">
        <authorList>
            <person name="Gaulin E."/>
            <person name="Dumas B."/>
        </authorList>
    </citation>
    <scope>NUCLEOTIDE SEQUENCE [LARGE SCALE GENOMIC DNA]</scope>
    <source>
        <strain evidence="3">CBS 568.67</strain>
    </source>
</reference>
<reference evidence="2" key="2">
    <citation type="submission" date="2019-06" db="EMBL/GenBank/DDBJ databases">
        <title>Genomics analysis of Aphanomyces spp. identifies a new class of oomycete effector associated with host adaptation.</title>
        <authorList>
            <person name="Gaulin E."/>
        </authorList>
    </citation>
    <scope>NUCLEOTIDE SEQUENCE</scope>
    <source>
        <strain evidence="2">CBS 578.67</strain>
    </source>
</reference>
<evidence type="ECO:0000256" key="1">
    <source>
        <dbReference type="SAM" id="MobiDB-lite"/>
    </source>
</evidence>
<protein>
    <submittedName>
        <fullName evidence="3">Aste57867_8673 protein</fullName>
    </submittedName>
</protein>
<name>A0A485KKW2_9STRA</name>
<dbReference type="EMBL" id="VJMH01005111">
    <property type="protein sequence ID" value="KAF0700822.1"/>
    <property type="molecule type" value="Genomic_DNA"/>
</dbReference>
<proteinExistence type="predicted"/>
<organism evidence="3 4">
    <name type="scientific">Aphanomyces stellatus</name>
    <dbReference type="NCBI Taxonomy" id="120398"/>
    <lineage>
        <taxon>Eukaryota</taxon>
        <taxon>Sar</taxon>
        <taxon>Stramenopiles</taxon>
        <taxon>Oomycota</taxon>
        <taxon>Saprolegniomycetes</taxon>
        <taxon>Saprolegniales</taxon>
        <taxon>Verrucalvaceae</taxon>
        <taxon>Aphanomyces</taxon>
    </lineage>
</organism>
<feature type="compositionally biased region" description="Pro residues" evidence="1">
    <location>
        <begin position="93"/>
        <end position="104"/>
    </location>
</feature>
<gene>
    <name evidence="3" type="primary">Aste57867_8673</name>
    <name evidence="2" type="ORF">As57867_008639</name>
    <name evidence="3" type="ORF">ASTE57867_8673</name>
</gene>
<dbReference type="AlphaFoldDB" id="A0A485KKW2"/>
<evidence type="ECO:0000313" key="2">
    <source>
        <dbReference type="EMBL" id="KAF0700822.1"/>
    </source>
</evidence>
<evidence type="ECO:0000313" key="3">
    <source>
        <dbReference type="EMBL" id="VFT85559.1"/>
    </source>
</evidence>
<dbReference type="EMBL" id="CAADRA010005132">
    <property type="protein sequence ID" value="VFT85559.1"/>
    <property type="molecule type" value="Genomic_DNA"/>
</dbReference>
<dbReference type="Proteomes" id="UP000332933">
    <property type="component" value="Unassembled WGS sequence"/>
</dbReference>
<evidence type="ECO:0000313" key="4">
    <source>
        <dbReference type="Proteomes" id="UP000332933"/>
    </source>
</evidence>
<sequence length="307" mass="33965">MHIVDNNVFFGLEVKQENANLEHGNIDEAPSKRAKFTHDRTTSTMDGIATLAATAPLATIADMPTTPAPVPARTPTPTRKPIKANTTLRVATPPTPTIRPPTTPTTPTSRSNVMDTEKMAEELLEAIKFNKRKESAMRSMLRNTSGVQAYELEKKTRLIARLETEKVDRDEAEVVGTCSSIFDGTVVVGEMLLKEHEAEKQRKAIAINLKSLILAMGASLDEFESNMAGKLDIASSFGPRNDRSSSSRPNGMTSKHPCPCIGTHKKNPFAKWKRNFETTRTRSRRTIRLHSPVLISSLEYSDKILLI</sequence>
<feature type="region of interest" description="Disordered" evidence="1">
    <location>
        <begin position="234"/>
        <end position="260"/>
    </location>
</feature>
<accession>A0A485KKW2</accession>
<keyword evidence="4" id="KW-1185">Reference proteome</keyword>
<feature type="region of interest" description="Disordered" evidence="1">
    <location>
        <begin position="90"/>
        <end position="113"/>
    </location>
</feature>